<evidence type="ECO:0000256" key="2">
    <source>
        <dbReference type="ARBA" id="ARBA00010704"/>
    </source>
</evidence>
<gene>
    <name evidence="6" type="ORF">CKAN_02548700</name>
</gene>
<keyword evidence="4" id="KW-0967">Endosome</keyword>
<dbReference type="OrthoDB" id="1734063at2759"/>
<dbReference type="EMBL" id="QPKB01000012">
    <property type="protein sequence ID" value="RWR96120.1"/>
    <property type="molecule type" value="Genomic_DNA"/>
</dbReference>
<dbReference type="AlphaFoldDB" id="A0A3S3PR89"/>
<organism evidence="6 7">
    <name type="scientific">Cinnamomum micranthum f. kanehirae</name>
    <dbReference type="NCBI Taxonomy" id="337451"/>
    <lineage>
        <taxon>Eukaryota</taxon>
        <taxon>Viridiplantae</taxon>
        <taxon>Streptophyta</taxon>
        <taxon>Embryophyta</taxon>
        <taxon>Tracheophyta</taxon>
        <taxon>Spermatophyta</taxon>
        <taxon>Magnoliopsida</taxon>
        <taxon>Magnoliidae</taxon>
        <taxon>Laurales</taxon>
        <taxon>Lauraceae</taxon>
        <taxon>Cinnamomum</taxon>
    </lineage>
</organism>
<evidence type="ECO:0000256" key="5">
    <source>
        <dbReference type="ARBA" id="ARBA00022927"/>
    </source>
</evidence>
<dbReference type="PANTHER" id="PTHR13673:SF0">
    <property type="entry name" value="VPS35 ENDOSOMAL PROTEIN-SORTING FACTOR-LIKE"/>
    <property type="match status" value="1"/>
</dbReference>
<reference evidence="6 7" key="1">
    <citation type="journal article" date="2019" name="Nat. Plants">
        <title>Stout camphor tree genome fills gaps in understanding of flowering plant genome evolution.</title>
        <authorList>
            <person name="Chaw S.M."/>
            <person name="Liu Y.C."/>
            <person name="Wu Y.W."/>
            <person name="Wang H.Y."/>
            <person name="Lin C.I."/>
            <person name="Wu C.S."/>
            <person name="Ke H.M."/>
            <person name="Chang L.Y."/>
            <person name="Hsu C.Y."/>
            <person name="Yang H.T."/>
            <person name="Sudianto E."/>
            <person name="Hsu M.H."/>
            <person name="Wu K.P."/>
            <person name="Wang L.N."/>
            <person name="Leebens-Mack J.H."/>
            <person name="Tsai I.J."/>
        </authorList>
    </citation>
    <scope>NUCLEOTIDE SEQUENCE [LARGE SCALE GENOMIC DNA]</scope>
    <source>
        <strain evidence="7">cv. Chaw 1501</strain>
        <tissue evidence="6">Young leaves</tissue>
    </source>
</reference>
<name>A0A3S3PR89_9MAGN</name>
<keyword evidence="3" id="KW-0813">Transport</keyword>
<dbReference type="STRING" id="337451.A0A3S3PR89"/>
<keyword evidence="7" id="KW-1185">Reference proteome</keyword>
<dbReference type="Proteomes" id="UP000283530">
    <property type="component" value="Unassembled WGS sequence"/>
</dbReference>
<protein>
    <submittedName>
        <fullName evidence="6">UPF0505 protein isoform X1</fullName>
    </submittedName>
</protein>
<sequence length="923" mass="103522">MTVIVGTVRFRARDYSAEEAAFSLPRTPTDEYDHPLATRPSTHDQVDVVESEKVDFSDPLRAPTVALVSNHDVQYASESCIGGLCDEVTLSAKEWAIFKRSLMQKFSFTQTVSVSSMSDVLVKGGKVSEKSLAGLHLEELDDPQKTAEEEVKVITRQEYISRLHELKDEIRRAWQAEDRVARLLLDTSVSQFYPTIFILVTEVLDMLGDMVWDRIKRKAEYADDGMLICSLPENFKATDVSHDAKETCNNWFCKIGSIRELLPRIYLELAILRCWRFMQDNSSAVIHRLTMMMRGLADPLASAYCHLYMAKCAQTLPLRDMGFLVTSFNDITILLTRIISGKGNSHAKSKLLITLLEPTIEWIIKGIFKDASKWKVNDIFLELGLRRDMLKLNGASPCISIVLHHLLKELPAETVKVNVLDIMQLIEDCKDITFDQYLNYRLLGFKLYESGPQKESVCVLLDKVFQAVTQYNNLDEYLKVVDAYLDIVLQYQMDNYLSMILDGISLRACNKKVTEDELGSLQSVLIKLLTHFNCLEEAFALNHFIEILDVMYGSARDIVNMHILTKATRNGCFRDPTIIQLLFEISRALHDSLDFSSLKGDDHQQSARLISRFVQMVDFGPDLERHLTFLIECRRAFGSINEIQETLVHCGNSLAIKATKDGKPLGFVKSCIAFNEVTIPSISAITGCMNLYLETAEVALICGLVSHADGLIDSAINTIQSLELSDGSRLPIEFGGILSSIRKLCGLLVIVPGNPEEGITYMPRNILSLVKSHSWVTPGIRIKVFCAIVSLSATLAQNKLPYQASNSEVVGNDELFFGEPSYFQQLVSISCSILQDLVEAIQQEPVNVARGNLALEACNCIISSFEASPEISVVCTELMEIAKSCLHANNRYLQSTCPHLRGINLSYPTDDHSSTHDLEIESR</sequence>
<dbReference type="InterPro" id="IPR029705">
    <property type="entry name" value="VPS35L"/>
</dbReference>
<evidence type="ECO:0000256" key="3">
    <source>
        <dbReference type="ARBA" id="ARBA00022448"/>
    </source>
</evidence>
<accession>A0A3S3PR89</accession>
<dbReference type="GO" id="GO:0005768">
    <property type="term" value="C:endosome"/>
    <property type="evidence" value="ECO:0007669"/>
    <property type="project" value="UniProtKB-SubCell"/>
</dbReference>
<evidence type="ECO:0000256" key="1">
    <source>
        <dbReference type="ARBA" id="ARBA00004177"/>
    </source>
</evidence>
<dbReference type="PANTHER" id="PTHR13673">
    <property type="entry name" value="ESOPHAGEAL CANCER ASSOCIATED PROTEIN"/>
    <property type="match status" value="1"/>
</dbReference>
<comment type="subcellular location">
    <subcellularLocation>
        <location evidence="1">Endosome</location>
    </subcellularLocation>
</comment>
<comment type="similarity">
    <text evidence="2">Belongs to the VPS35L family.</text>
</comment>
<dbReference type="GO" id="GO:0032456">
    <property type="term" value="P:endocytic recycling"/>
    <property type="evidence" value="ECO:0007669"/>
    <property type="project" value="InterPro"/>
</dbReference>
<evidence type="ECO:0000256" key="4">
    <source>
        <dbReference type="ARBA" id="ARBA00022753"/>
    </source>
</evidence>
<dbReference type="GO" id="GO:0015031">
    <property type="term" value="P:protein transport"/>
    <property type="evidence" value="ECO:0007669"/>
    <property type="project" value="UniProtKB-KW"/>
</dbReference>
<evidence type="ECO:0000313" key="7">
    <source>
        <dbReference type="Proteomes" id="UP000283530"/>
    </source>
</evidence>
<comment type="caution">
    <text evidence="6">The sequence shown here is derived from an EMBL/GenBank/DDBJ whole genome shotgun (WGS) entry which is preliminary data.</text>
</comment>
<evidence type="ECO:0000313" key="6">
    <source>
        <dbReference type="EMBL" id="RWR96120.1"/>
    </source>
</evidence>
<keyword evidence="5" id="KW-0653">Protein transport</keyword>
<proteinExistence type="inferred from homology"/>